<feature type="compositionally biased region" description="Basic and acidic residues" evidence="1">
    <location>
        <begin position="1"/>
        <end position="12"/>
    </location>
</feature>
<evidence type="ECO:0000256" key="1">
    <source>
        <dbReference type="SAM" id="MobiDB-lite"/>
    </source>
</evidence>
<organism evidence="2 3">
    <name type="scientific">Liparis tanakae</name>
    <name type="common">Tanaka's snailfish</name>
    <dbReference type="NCBI Taxonomy" id="230148"/>
    <lineage>
        <taxon>Eukaryota</taxon>
        <taxon>Metazoa</taxon>
        <taxon>Chordata</taxon>
        <taxon>Craniata</taxon>
        <taxon>Vertebrata</taxon>
        <taxon>Euteleostomi</taxon>
        <taxon>Actinopterygii</taxon>
        <taxon>Neopterygii</taxon>
        <taxon>Teleostei</taxon>
        <taxon>Neoteleostei</taxon>
        <taxon>Acanthomorphata</taxon>
        <taxon>Eupercaria</taxon>
        <taxon>Perciformes</taxon>
        <taxon>Cottioidei</taxon>
        <taxon>Cottales</taxon>
        <taxon>Liparidae</taxon>
        <taxon>Liparis</taxon>
    </lineage>
</organism>
<proteinExistence type="predicted"/>
<sequence>MKREGREDDRGALHFCPSITPPSSSSASPPTPSAASPVSRLAGLTGAPQTPHAEQHAGAHQRGQPDRHGVRAHAAVAQDEAETGQSHAHFEQPQGLAQSGGDQSEDEGDHPVANESREDPLGDKDQPVWGGFLFLTSRCVRQDAPFPWRDLCSPPVTVLAAQHRLLPGQRAQVSPPLPGQLSQGLPELLDHAGAALGHVLPRHGQQQGAQHTQPAEGSLVRMAGHADRVWPNKRTTNKNKTKL</sequence>
<dbReference type="AlphaFoldDB" id="A0A4Z2HAV9"/>
<evidence type="ECO:0000313" key="2">
    <source>
        <dbReference type="EMBL" id="TNN62751.1"/>
    </source>
</evidence>
<protein>
    <submittedName>
        <fullName evidence="2">Uncharacterized protein</fullName>
    </submittedName>
</protein>
<comment type="caution">
    <text evidence="2">The sequence shown here is derived from an EMBL/GenBank/DDBJ whole genome shotgun (WGS) entry which is preliminary data.</text>
</comment>
<gene>
    <name evidence="2" type="ORF">EYF80_026977</name>
</gene>
<evidence type="ECO:0000313" key="3">
    <source>
        <dbReference type="Proteomes" id="UP000314294"/>
    </source>
</evidence>
<accession>A0A4Z2HAV9</accession>
<dbReference type="EMBL" id="SRLO01000286">
    <property type="protein sequence ID" value="TNN62751.1"/>
    <property type="molecule type" value="Genomic_DNA"/>
</dbReference>
<feature type="compositionally biased region" description="Basic and acidic residues" evidence="1">
    <location>
        <begin position="53"/>
        <end position="69"/>
    </location>
</feature>
<feature type="compositionally biased region" description="Basic and acidic residues" evidence="1">
    <location>
        <begin position="109"/>
        <end position="125"/>
    </location>
</feature>
<keyword evidence="3" id="KW-1185">Reference proteome</keyword>
<dbReference type="Proteomes" id="UP000314294">
    <property type="component" value="Unassembled WGS sequence"/>
</dbReference>
<feature type="region of interest" description="Disordered" evidence="1">
    <location>
        <begin position="1"/>
        <end position="125"/>
    </location>
</feature>
<reference evidence="2 3" key="1">
    <citation type="submission" date="2019-03" db="EMBL/GenBank/DDBJ databases">
        <title>First draft genome of Liparis tanakae, snailfish: a comprehensive survey of snailfish specific genes.</title>
        <authorList>
            <person name="Kim W."/>
            <person name="Song I."/>
            <person name="Jeong J.-H."/>
            <person name="Kim D."/>
            <person name="Kim S."/>
            <person name="Ryu S."/>
            <person name="Song J.Y."/>
            <person name="Lee S.K."/>
        </authorList>
    </citation>
    <scope>NUCLEOTIDE SEQUENCE [LARGE SCALE GENOMIC DNA]</scope>
    <source>
        <tissue evidence="2">Muscle</tissue>
    </source>
</reference>
<name>A0A4Z2HAV9_9TELE</name>
<feature type="compositionally biased region" description="Low complexity" evidence="1">
    <location>
        <begin position="17"/>
        <end position="37"/>
    </location>
</feature>